<sequence length="134" mass="15654">MKILDKIIGSAFLAFMLIAVPKKNLAQHKKADTALVFEKPDQKTKDVLQQKAEQIKGQEKAVREQRRQERIREWQERSVSVPIQPPPIWGQTPLQQQQMALRGQKRQLERQQQAAQRAKQLEFKRQKPNIKPGQ</sequence>
<protein>
    <submittedName>
        <fullName evidence="2">Uncharacterized protein</fullName>
    </submittedName>
</protein>
<comment type="caution">
    <text evidence="2">The sequence shown here is derived from an EMBL/GenBank/DDBJ whole genome shotgun (WGS) entry which is preliminary data.</text>
</comment>
<gene>
    <name evidence="2" type="ORF">ACFSYC_10635</name>
</gene>
<reference evidence="3" key="1">
    <citation type="journal article" date="2019" name="Int. J. Syst. Evol. Microbiol.">
        <title>The Global Catalogue of Microorganisms (GCM) 10K type strain sequencing project: providing services to taxonomists for standard genome sequencing and annotation.</title>
        <authorList>
            <consortium name="The Broad Institute Genomics Platform"/>
            <consortium name="The Broad Institute Genome Sequencing Center for Infectious Disease"/>
            <person name="Wu L."/>
            <person name="Ma J."/>
        </authorList>
    </citation>
    <scope>NUCLEOTIDE SEQUENCE [LARGE SCALE GENOMIC DNA]</scope>
    <source>
        <strain evidence="3">KCTC 52232</strain>
    </source>
</reference>
<organism evidence="2 3">
    <name type="scientific">Mucilaginibacter antarcticus</name>
    <dbReference type="NCBI Taxonomy" id="1855725"/>
    <lineage>
        <taxon>Bacteria</taxon>
        <taxon>Pseudomonadati</taxon>
        <taxon>Bacteroidota</taxon>
        <taxon>Sphingobacteriia</taxon>
        <taxon>Sphingobacteriales</taxon>
        <taxon>Sphingobacteriaceae</taxon>
        <taxon>Mucilaginibacter</taxon>
    </lineage>
</organism>
<dbReference type="EMBL" id="JBHUON010000011">
    <property type="protein sequence ID" value="MFD2865142.1"/>
    <property type="molecule type" value="Genomic_DNA"/>
</dbReference>
<dbReference type="Proteomes" id="UP001597601">
    <property type="component" value="Unassembled WGS sequence"/>
</dbReference>
<accession>A0ABW5XSE5</accession>
<proteinExistence type="predicted"/>
<feature type="region of interest" description="Disordered" evidence="1">
    <location>
        <begin position="76"/>
        <end position="134"/>
    </location>
</feature>
<name>A0ABW5XSE5_9SPHI</name>
<keyword evidence="3" id="KW-1185">Reference proteome</keyword>
<dbReference type="RefSeq" id="WP_377126926.1">
    <property type="nucleotide sequence ID" value="NZ_JBHUON010000011.1"/>
</dbReference>
<evidence type="ECO:0000256" key="1">
    <source>
        <dbReference type="SAM" id="MobiDB-lite"/>
    </source>
</evidence>
<evidence type="ECO:0000313" key="3">
    <source>
        <dbReference type="Proteomes" id="UP001597601"/>
    </source>
</evidence>
<evidence type="ECO:0000313" key="2">
    <source>
        <dbReference type="EMBL" id="MFD2865142.1"/>
    </source>
</evidence>